<accession>A0A8T0NVI2</accession>
<evidence type="ECO:0000313" key="2">
    <source>
        <dbReference type="Proteomes" id="UP000823388"/>
    </source>
</evidence>
<organism evidence="1 2">
    <name type="scientific">Panicum virgatum</name>
    <name type="common">Blackwell switchgrass</name>
    <dbReference type="NCBI Taxonomy" id="38727"/>
    <lineage>
        <taxon>Eukaryota</taxon>
        <taxon>Viridiplantae</taxon>
        <taxon>Streptophyta</taxon>
        <taxon>Embryophyta</taxon>
        <taxon>Tracheophyta</taxon>
        <taxon>Spermatophyta</taxon>
        <taxon>Magnoliopsida</taxon>
        <taxon>Liliopsida</taxon>
        <taxon>Poales</taxon>
        <taxon>Poaceae</taxon>
        <taxon>PACMAD clade</taxon>
        <taxon>Panicoideae</taxon>
        <taxon>Panicodae</taxon>
        <taxon>Paniceae</taxon>
        <taxon>Panicinae</taxon>
        <taxon>Panicum</taxon>
        <taxon>Panicum sect. Hiantes</taxon>
    </lineage>
</organism>
<name>A0A8T0NVI2_PANVG</name>
<evidence type="ECO:0000313" key="1">
    <source>
        <dbReference type="EMBL" id="KAG2553460.1"/>
    </source>
</evidence>
<keyword evidence="2" id="KW-1185">Reference proteome</keyword>
<dbReference type="Proteomes" id="UP000823388">
    <property type="component" value="Chromosome 9K"/>
</dbReference>
<dbReference type="AlphaFoldDB" id="A0A8T0NVI2"/>
<gene>
    <name evidence="1" type="ORF">PVAP13_9KG521926</name>
</gene>
<protein>
    <submittedName>
        <fullName evidence="1">Uncharacterized protein</fullName>
    </submittedName>
</protein>
<sequence length="66" mass="7324">MSPTVHPRADVKPYLIFSRDPRQLRLRGQPARGGVVLVVKPAVGAVQVQQHGGEVRRCCRGRGRRP</sequence>
<reference evidence="1" key="1">
    <citation type="submission" date="2020-05" db="EMBL/GenBank/DDBJ databases">
        <title>WGS assembly of Panicum virgatum.</title>
        <authorList>
            <person name="Lovell J.T."/>
            <person name="Jenkins J."/>
            <person name="Shu S."/>
            <person name="Juenger T.E."/>
            <person name="Schmutz J."/>
        </authorList>
    </citation>
    <scope>NUCLEOTIDE SEQUENCE</scope>
    <source>
        <strain evidence="1">AP13</strain>
    </source>
</reference>
<comment type="caution">
    <text evidence="1">The sequence shown here is derived from an EMBL/GenBank/DDBJ whole genome shotgun (WGS) entry which is preliminary data.</text>
</comment>
<dbReference type="EMBL" id="CM029053">
    <property type="protein sequence ID" value="KAG2553460.1"/>
    <property type="molecule type" value="Genomic_DNA"/>
</dbReference>
<proteinExistence type="predicted"/>